<dbReference type="PANTHER" id="PTHR43068">
    <property type="entry name" value="SLR1854 PROTEIN"/>
    <property type="match status" value="1"/>
</dbReference>
<dbReference type="InterPro" id="IPR032633">
    <property type="entry name" value="ThiJ-like"/>
</dbReference>
<evidence type="ECO:0000313" key="1">
    <source>
        <dbReference type="EMBL" id="MFI2476934.1"/>
    </source>
</evidence>
<keyword evidence="1" id="KW-0315">Glutamine amidotransferase</keyword>
<proteinExistence type="predicted"/>
<sequence length="258" mass="28444">MLLPAADYDPTESALAWRELTDAGIEVRFATPNGMQAFADERLVQHGFSVLSPVMMTRPCPLDAYRHMTQDPNFAKPLRYGDIDVGQLDGLFVPGGHASRVRTLLESPDAHAVMAGAMLRDLPVGAVCHGVLVAARATDPATGRSVLYGRRTTALTSMLELSAWTATRAWLGDYYRTYPRTVQQEVTAVLATPTDFEPGPLLPWRDSPTRLQRGFTVHDGNYLSARWPGDCHRLAREYLALVQAHRRRTGNGDNTIGD</sequence>
<evidence type="ECO:0000313" key="2">
    <source>
        <dbReference type="Proteomes" id="UP001611415"/>
    </source>
</evidence>
<gene>
    <name evidence="1" type="ORF">ACH49W_26425</name>
</gene>
<protein>
    <submittedName>
        <fullName evidence="1">Type 1 glutamine amidotransferase domain-containing protein</fullName>
    </submittedName>
</protein>
<dbReference type="Proteomes" id="UP001611415">
    <property type="component" value="Unassembled WGS sequence"/>
</dbReference>
<keyword evidence="2" id="KW-1185">Reference proteome</keyword>
<organism evidence="1 2">
    <name type="scientific">Nocardia xishanensis</name>
    <dbReference type="NCBI Taxonomy" id="238964"/>
    <lineage>
        <taxon>Bacteria</taxon>
        <taxon>Bacillati</taxon>
        <taxon>Actinomycetota</taxon>
        <taxon>Actinomycetes</taxon>
        <taxon>Mycobacteriales</taxon>
        <taxon>Nocardiaceae</taxon>
        <taxon>Nocardia</taxon>
    </lineage>
</organism>
<dbReference type="SUPFAM" id="SSF52317">
    <property type="entry name" value="Class I glutamine amidotransferase-like"/>
    <property type="match status" value="1"/>
</dbReference>
<dbReference type="Gene3D" id="3.40.50.880">
    <property type="match status" value="1"/>
</dbReference>
<dbReference type="EMBL" id="JBIRYO010000020">
    <property type="protein sequence ID" value="MFI2476934.1"/>
    <property type="molecule type" value="Genomic_DNA"/>
</dbReference>
<name>A0ABW7X7F4_9NOCA</name>
<comment type="caution">
    <text evidence="1">The sequence shown here is derived from an EMBL/GenBank/DDBJ whole genome shotgun (WGS) entry which is preliminary data.</text>
</comment>
<dbReference type="PANTHER" id="PTHR43068:SF1">
    <property type="entry name" value="SLR1854 PROTEIN"/>
    <property type="match status" value="1"/>
</dbReference>
<dbReference type="Pfam" id="PF17124">
    <property type="entry name" value="ThiJ_like"/>
    <property type="match status" value="1"/>
</dbReference>
<accession>A0ABW7X7F4</accession>
<dbReference type="RefSeq" id="WP_397094336.1">
    <property type="nucleotide sequence ID" value="NZ_JBIRYO010000020.1"/>
</dbReference>
<reference evidence="1 2" key="1">
    <citation type="submission" date="2024-10" db="EMBL/GenBank/DDBJ databases">
        <title>The Natural Products Discovery Center: Release of the First 8490 Sequenced Strains for Exploring Actinobacteria Biosynthetic Diversity.</title>
        <authorList>
            <person name="Kalkreuter E."/>
            <person name="Kautsar S.A."/>
            <person name="Yang D."/>
            <person name="Bader C.D."/>
            <person name="Teijaro C.N."/>
            <person name="Fluegel L."/>
            <person name="Davis C.M."/>
            <person name="Simpson J.R."/>
            <person name="Lauterbach L."/>
            <person name="Steele A.D."/>
            <person name="Gui C."/>
            <person name="Meng S."/>
            <person name="Li G."/>
            <person name="Viehrig K."/>
            <person name="Ye F."/>
            <person name="Su P."/>
            <person name="Kiefer A.F."/>
            <person name="Nichols A."/>
            <person name="Cepeda A.J."/>
            <person name="Yan W."/>
            <person name="Fan B."/>
            <person name="Jiang Y."/>
            <person name="Adhikari A."/>
            <person name="Zheng C.-J."/>
            <person name="Schuster L."/>
            <person name="Cowan T.M."/>
            <person name="Smanski M.J."/>
            <person name="Chevrette M.G."/>
            <person name="De Carvalho L.P.S."/>
            <person name="Shen B."/>
        </authorList>
    </citation>
    <scope>NUCLEOTIDE SEQUENCE [LARGE SCALE GENOMIC DNA]</scope>
    <source>
        <strain evidence="1 2">NPDC019275</strain>
    </source>
</reference>
<dbReference type="InterPro" id="IPR029062">
    <property type="entry name" value="Class_I_gatase-like"/>
</dbReference>